<sequence length="142" mass="15767">MRQILIPIDEGEPARTRSAVAQAIRIYRSEPVQLRLVNVQPQLNGHVAMYFGVEELRRLQQEAGRDALATAQDMLDDAGIPYASTVLTGRSAEVIAEAARRFCCDRIVFGEPEASLAGRMFGSLAEQVRQLLPTHWYQVLGS</sequence>
<dbReference type="CDD" id="cd00293">
    <property type="entry name" value="USP-like"/>
    <property type="match status" value="1"/>
</dbReference>
<dbReference type="Pfam" id="PF00582">
    <property type="entry name" value="Usp"/>
    <property type="match status" value="1"/>
</dbReference>
<reference evidence="2" key="1">
    <citation type="submission" date="2023-06" db="EMBL/GenBank/DDBJ databases">
        <authorList>
            <person name="Jiang Y."/>
            <person name="Liu Q."/>
        </authorList>
    </citation>
    <scope>NUCLEOTIDE SEQUENCE</scope>
    <source>
        <strain evidence="2">CGMCC 1.12089</strain>
    </source>
</reference>
<dbReference type="RefSeq" id="WP_286658738.1">
    <property type="nucleotide sequence ID" value="NZ_JASZYV010000001.1"/>
</dbReference>
<dbReference type="EMBL" id="JASZYV010000001">
    <property type="protein sequence ID" value="MDM0043644.1"/>
    <property type="molecule type" value="Genomic_DNA"/>
</dbReference>
<evidence type="ECO:0000313" key="3">
    <source>
        <dbReference type="Proteomes" id="UP001174908"/>
    </source>
</evidence>
<dbReference type="InterPro" id="IPR006016">
    <property type="entry name" value="UspA"/>
</dbReference>
<evidence type="ECO:0000259" key="1">
    <source>
        <dbReference type="Pfam" id="PF00582"/>
    </source>
</evidence>
<dbReference type="SUPFAM" id="SSF52402">
    <property type="entry name" value="Adenine nucleotide alpha hydrolases-like"/>
    <property type="match status" value="1"/>
</dbReference>
<protein>
    <submittedName>
        <fullName evidence="2">Universal stress protein</fullName>
    </submittedName>
</protein>
<dbReference type="Gene3D" id="3.40.50.12370">
    <property type="match status" value="1"/>
</dbReference>
<evidence type="ECO:0000313" key="2">
    <source>
        <dbReference type="EMBL" id="MDM0043644.1"/>
    </source>
</evidence>
<gene>
    <name evidence="2" type="ORF">QTH91_04040</name>
</gene>
<organism evidence="2 3">
    <name type="scientific">Variovorax dokdonensis</name>
    <dbReference type="NCBI Taxonomy" id="344883"/>
    <lineage>
        <taxon>Bacteria</taxon>
        <taxon>Pseudomonadati</taxon>
        <taxon>Pseudomonadota</taxon>
        <taxon>Betaproteobacteria</taxon>
        <taxon>Burkholderiales</taxon>
        <taxon>Comamonadaceae</taxon>
        <taxon>Variovorax</taxon>
    </lineage>
</organism>
<proteinExistence type="predicted"/>
<comment type="caution">
    <text evidence="2">The sequence shown here is derived from an EMBL/GenBank/DDBJ whole genome shotgun (WGS) entry which is preliminary data.</text>
</comment>
<dbReference type="Proteomes" id="UP001174908">
    <property type="component" value="Unassembled WGS sequence"/>
</dbReference>
<feature type="domain" description="UspA" evidence="1">
    <location>
        <begin position="1"/>
        <end position="130"/>
    </location>
</feature>
<name>A0ABT7N6S6_9BURK</name>
<keyword evidence="3" id="KW-1185">Reference proteome</keyword>
<accession>A0ABT7N6S6</accession>